<gene>
    <name evidence="5" type="ORF">N8A98_14845</name>
</gene>
<protein>
    <submittedName>
        <fullName evidence="5">GntR family transcriptional regulator</fullName>
    </submittedName>
</protein>
<dbReference type="EMBL" id="CP104965">
    <property type="protein sequence ID" value="UXN68533.1"/>
    <property type="molecule type" value="Genomic_DNA"/>
</dbReference>
<dbReference type="InterPro" id="IPR011711">
    <property type="entry name" value="GntR_C"/>
</dbReference>
<dbReference type="PANTHER" id="PTHR43537:SF49">
    <property type="entry name" value="TRANSCRIPTIONAL REGULATORY PROTEIN"/>
    <property type="match status" value="1"/>
</dbReference>
<dbReference type="Gene3D" id="1.20.120.530">
    <property type="entry name" value="GntR ligand-binding domain-like"/>
    <property type="match status" value="1"/>
</dbReference>
<dbReference type="SUPFAM" id="SSF48008">
    <property type="entry name" value="GntR ligand-binding domain-like"/>
    <property type="match status" value="1"/>
</dbReference>
<reference evidence="5 6" key="1">
    <citation type="submission" date="2022-09" db="EMBL/GenBank/DDBJ databases">
        <title>Interaction between co-microsymbionts with complementary sets of symbiotic genes in legume-rhizobium systems.</title>
        <authorList>
            <person name="Safronova V."/>
            <person name="Sazanova A."/>
            <person name="Afonin A."/>
            <person name="Chirak E."/>
        </authorList>
    </citation>
    <scope>NUCLEOTIDE SEQUENCE [LARGE SCALE GENOMIC DNA]</scope>
    <source>
        <strain evidence="5 6">A18/4-1</strain>
    </source>
</reference>
<dbReference type="InterPro" id="IPR008920">
    <property type="entry name" value="TF_FadR/GntR_C"/>
</dbReference>
<dbReference type="PANTHER" id="PTHR43537">
    <property type="entry name" value="TRANSCRIPTIONAL REGULATOR, GNTR FAMILY"/>
    <property type="match status" value="1"/>
</dbReference>
<evidence type="ECO:0000256" key="1">
    <source>
        <dbReference type="ARBA" id="ARBA00023015"/>
    </source>
</evidence>
<feature type="domain" description="HTH gntR-type" evidence="4">
    <location>
        <begin position="18"/>
        <end position="85"/>
    </location>
</feature>
<evidence type="ECO:0000313" key="5">
    <source>
        <dbReference type="EMBL" id="UXN68533.1"/>
    </source>
</evidence>
<proteinExistence type="predicted"/>
<dbReference type="InterPro" id="IPR000524">
    <property type="entry name" value="Tscrpt_reg_HTH_GntR"/>
</dbReference>
<dbReference type="Pfam" id="PF07729">
    <property type="entry name" value="FCD"/>
    <property type="match status" value="1"/>
</dbReference>
<keyword evidence="3" id="KW-0804">Transcription</keyword>
<dbReference type="SMART" id="SM00895">
    <property type="entry name" value="FCD"/>
    <property type="match status" value="1"/>
</dbReference>
<keyword evidence="1" id="KW-0805">Transcription regulation</keyword>
<dbReference type="InterPro" id="IPR036390">
    <property type="entry name" value="WH_DNA-bd_sf"/>
</dbReference>
<sequence>MQDHGAARLERLDPKLSLTLRDHVHKALRMAILSGRFAPQEKLNERQLAEELGVSTTPLKEALRQLETEGLISTLPRRGIVVLYSRTWAEEMILARAALESMIAHLAARRIDKAGGAALHATIASMAEASAAGDAGRLIELNGVFHEQIHIASQCLYLARLIERQRFYDEGTRRIIHSDPDERARALAEHKLIAETIAAGQVEAAERAMRDHVVRSGEHYLGLVFTDRARAAAAD</sequence>
<name>A0ABY6CEM4_9HYPH</name>
<dbReference type="InterPro" id="IPR036388">
    <property type="entry name" value="WH-like_DNA-bd_sf"/>
</dbReference>
<dbReference type="Gene3D" id="1.10.10.10">
    <property type="entry name" value="Winged helix-like DNA-binding domain superfamily/Winged helix DNA-binding domain"/>
    <property type="match status" value="1"/>
</dbReference>
<dbReference type="Proteomes" id="UP001061862">
    <property type="component" value="Chromosome"/>
</dbReference>
<evidence type="ECO:0000313" key="6">
    <source>
        <dbReference type="Proteomes" id="UP001061862"/>
    </source>
</evidence>
<keyword evidence="2" id="KW-0238">DNA-binding</keyword>
<dbReference type="PROSITE" id="PS50949">
    <property type="entry name" value="HTH_GNTR"/>
    <property type="match status" value="1"/>
</dbReference>
<dbReference type="Pfam" id="PF00392">
    <property type="entry name" value="GntR"/>
    <property type="match status" value="1"/>
</dbReference>
<organism evidence="5 6">
    <name type="scientific">Devosia neptuniae</name>
    <dbReference type="NCBI Taxonomy" id="191302"/>
    <lineage>
        <taxon>Bacteria</taxon>
        <taxon>Pseudomonadati</taxon>
        <taxon>Pseudomonadota</taxon>
        <taxon>Alphaproteobacteria</taxon>
        <taxon>Hyphomicrobiales</taxon>
        <taxon>Devosiaceae</taxon>
        <taxon>Devosia</taxon>
    </lineage>
</organism>
<accession>A0ABY6CEM4</accession>
<dbReference type="PRINTS" id="PR00035">
    <property type="entry name" value="HTHGNTR"/>
</dbReference>
<dbReference type="CDD" id="cd07377">
    <property type="entry name" value="WHTH_GntR"/>
    <property type="match status" value="1"/>
</dbReference>
<keyword evidence="6" id="KW-1185">Reference proteome</keyword>
<evidence type="ECO:0000259" key="4">
    <source>
        <dbReference type="PROSITE" id="PS50949"/>
    </source>
</evidence>
<dbReference type="RefSeq" id="WP_262166421.1">
    <property type="nucleotide sequence ID" value="NZ_CP104965.1"/>
</dbReference>
<evidence type="ECO:0000256" key="2">
    <source>
        <dbReference type="ARBA" id="ARBA00023125"/>
    </source>
</evidence>
<dbReference type="InterPro" id="IPR000485">
    <property type="entry name" value="AsnC-type_HTH_dom"/>
</dbReference>
<dbReference type="SUPFAM" id="SSF46785">
    <property type="entry name" value="Winged helix' DNA-binding domain"/>
    <property type="match status" value="1"/>
</dbReference>
<evidence type="ECO:0000256" key="3">
    <source>
        <dbReference type="ARBA" id="ARBA00023163"/>
    </source>
</evidence>
<dbReference type="PRINTS" id="PR00033">
    <property type="entry name" value="HTHASNC"/>
</dbReference>
<dbReference type="SMART" id="SM00345">
    <property type="entry name" value="HTH_GNTR"/>
    <property type="match status" value="1"/>
</dbReference>